<comment type="caution">
    <text evidence="1">The sequence shown here is derived from an EMBL/GenBank/DDBJ whole genome shotgun (WGS) entry which is preliminary data.</text>
</comment>
<dbReference type="Proteomes" id="UP000621492">
    <property type="component" value="Unassembled WGS sequence"/>
</dbReference>
<gene>
    <name evidence="1" type="ORF">GCM10011409_17910</name>
</gene>
<proteinExistence type="predicted"/>
<dbReference type="RefSeq" id="WP_088050925.1">
    <property type="nucleotide sequence ID" value="NZ_BMJD01000011.1"/>
</dbReference>
<protein>
    <submittedName>
        <fullName evidence="1">Uncharacterized protein</fullName>
    </submittedName>
</protein>
<name>A0A9W5TX06_9BACI</name>
<evidence type="ECO:0000313" key="1">
    <source>
        <dbReference type="EMBL" id="GGB40819.1"/>
    </source>
</evidence>
<reference evidence="1" key="2">
    <citation type="submission" date="2020-09" db="EMBL/GenBank/DDBJ databases">
        <authorList>
            <person name="Sun Q."/>
            <person name="Zhou Y."/>
        </authorList>
    </citation>
    <scope>NUCLEOTIDE SEQUENCE</scope>
    <source>
        <strain evidence="1">CGMCC 1.15454</strain>
    </source>
</reference>
<evidence type="ECO:0000313" key="2">
    <source>
        <dbReference type="Proteomes" id="UP000621492"/>
    </source>
</evidence>
<sequence length="73" mass="8518">MSSYDAFLSEKRQVDDLVKKGYIMTASKGTLDGDVVEFENKMTSDKKTIRLTHPDSRKYFTTLYIKQQEQMTE</sequence>
<dbReference type="EMBL" id="BMJD01000011">
    <property type="protein sequence ID" value="GGB40819.1"/>
    <property type="molecule type" value="Genomic_DNA"/>
</dbReference>
<dbReference type="AlphaFoldDB" id="A0A9W5TX06"/>
<reference evidence="1" key="1">
    <citation type="journal article" date="2014" name="Int. J. Syst. Evol. Microbiol.">
        <title>Complete genome sequence of Corynebacterium casei LMG S-19264T (=DSM 44701T), isolated from a smear-ripened cheese.</title>
        <authorList>
            <consortium name="US DOE Joint Genome Institute (JGI-PGF)"/>
            <person name="Walter F."/>
            <person name="Albersmeier A."/>
            <person name="Kalinowski J."/>
            <person name="Ruckert C."/>
        </authorList>
    </citation>
    <scope>NUCLEOTIDE SEQUENCE</scope>
    <source>
        <strain evidence="1">CGMCC 1.15454</strain>
    </source>
</reference>
<accession>A0A9W5TX06</accession>
<organism evidence="1 2">
    <name type="scientific">Lentibacillus populi</name>
    <dbReference type="NCBI Taxonomy" id="1827502"/>
    <lineage>
        <taxon>Bacteria</taxon>
        <taxon>Bacillati</taxon>
        <taxon>Bacillota</taxon>
        <taxon>Bacilli</taxon>
        <taxon>Bacillales</taxon>
        <taxon>Bacillaceae</taxon>
        <taxon>Lentibacillus</taxon>
    </lineage>
</organism>
<keyword evidence="2" id="KW-1185">Reference proteome</keyword>